<feature type="domain" description="TerB-C" evidence="1">
    <location>
        <begin position="3"/>
        <end position="55"/>
    </location>
</feature>
<dbReference type="InterPro" id="IPR028932">
    <property type="entry name" value="TerB-C"/>
</dbReference>
<sequence length="56" mass="6301">MVQKRATELCSNWNLMLGGALEVINDWSYAVVDAPVLEDADDHIWIDLEIAKELEG</sequence>
<name>A0A3S4KNB0_ECOLX</name>
<gene>
    <name evidence="2" type="ORF">NCTC9044_00821</name>
</gene>
<evidence type="ECO:0000313" key="3">
    <source>
        <dbReference type="Proteomes" id="UP000271797"/>
    </source>
</evidence>
<dbReference type="Proteomes" id="UP000271797">
    <property type="component" value="Chromosome"/>
</dbReference>
<evidence type="ECO:0000313" key="2">
    <source>
        <dbReference type="EMBL" id="VED07421.1"/>
    </source>
</evidence>
<evidence type="ECO:0000259" key="1">
    <source>
        <dbReference type="Pfam" id="PF15615"/>
    </source>
</evidence>
<protein>
    <recommendedName>
        <fullName evidence="1">TerB-C domain-containing protein</fullName>
    </recommendedName>
</protein>
<organism evidence="2 3">
    <name type="scientific">Escherichia coli</name>
    <dbReference type="NCBI Taxonomy" id="562"/>
    <lineage>
        <taxon>Bacteria</taxon>
        <taxon>Pseudomonadati</taxon>
        <taxon>Pseudomonadota</taxon>
        <taxon>Gammaproteobacteria</taxon>
        <taxon>Enterobacterales</taxon>
        <taxon>Enterobacteriaceae</taxon>
        <taxon>Escherichia</taxon>
    </lineage>
</organism>
<reference evidence="2 3" key="1">
    <citation type="submission" date="2018-12" db="EMBL/GenBank/DDBJ databases">
        <authorList>
            <consortium name="Pathogen Informatics"/>
        </authorList>
    </citation>
    <scope>NUCLEOTIDE SEQUENCE [LARGE SCALE GENOMIC DNA]</scope>
    <source>
        <strain evidence="2 3">NCTC9044</strain>
    </source>
</reference>
<accession>A0A3S4KNB0</accession>
<dbReference type="AlphaFoldDB" id="A0A3S4KNB0"/>
<proteinExistence type="predicted"/>
<dbReference type="EMBL" id="LR134238">
    <property type="protein sequence ID" value="VED07421.1"/>
    <property type="molecule type" value="Genomic_DNA"/>
</dbReference>
<dbReference type="Pfam" id="PF15615">
    <property type="entry name" value="TerB_C"/>
    <property type="match status" value="1"/>
</dbReference>